<proteinExistence type="predicted"/>
<accession>A0AAE1GSX0</accession>
<feature type="compositionally biased region" description="Polar residues" evidence="1">
    <location>
        <begin position="157"/>
        <end position="175"/>
    </location>
</feature>
<sequence length="227" mass="25113">MFYGLMMQLNVTPDKEFLDLVTNIIKRKRENVPNHQRRVRRKLDMQWKSPDPKSSFAVCSPLKEVFPVKSTPPGKGACPQNLISSPEKVSPEKSAWTVLKVTGPKSSFTVTHPSPLKEACPVNPTSLQTSISSPEKISHKKSTWTVLEGTDSKSGFAVTSTSPQEEVSLEKSTSLPKDVSLEKSNSPQKEASLKKCISPQKKVSPKSISPQKNVSPEKWTLITITGW</sequence>
<dbReference type="Proteomes" id="UP001219518">
    <property type="component" value="Unassembled WGS sequence"/>
</dbReference>
<gene>
    <name evidence="2" type="ORF">KUF71_003326</name>
</gene>
<evidence type="ECO:0000313" key="3">
    <source>
        <dbReference type="Proteomes" id="UP001219518"/>
    </source>
</evidence>
<feature type="compositionally biased region" description="Polar residues" evidence="1">
    <location>
        <begin position="123"/>
        <end position="135"/>
    </location>
</feature>
<dbReference type="EMBL" id="JAHWGI010000064">
    <property type="protein sequence ID" value="KAK3908514.1"/>
    <property type="molecule type" value="Genomic_DNA"/>
</dbReference>
<evidence type="ECO:0000313" key="2">
    <source>
        <dbReference type="EMBL" id="KAK3908514.1"/>
    </source>
</evidence>
<evidence type="ECO:0000256" key="1">
    <source>
        <dbReference type="SAM" id="MobiDB-lite"/>
    </source>
</evidence>
<feature type="region of interest" description="Disordered" evidence="1">
    <location>
        <begin position="119"/>
        <end position="139"/>
    </location>
</feature>
<comment type="caution">
    <text evidence="2">The sequence shown here is derived from an EMBL/GenBank/DDBJ whole genome shotgun (WGS) entry which is preliminary data.</text>
</comment>
<protein>
    <submittedName>
        <fullName evidence="2">Transcription factor HIVEP2</fullName>
    </submittedName>
</protein>
<name>A0AAE1GSX0_9NEOP</name>
<keyword evidence="3" id="KW-1185">Reference proteome</keyword>
<organism evidence="2 3">
    <name type="scientific">Frankliniella fusca</name>
    <dbReference type="NCBI Taxonomy" id="407009"/>
    <lineage>
        <taxon>Eukaryota</taxon>
        <taxon>Metazoa</taxon>
        <taxon>Ecdysozoa</taxon>
        <taxon>Arthropoda</taxon>
        <taxon>Hexapoda</taxon>
        <taxon>Insecta</taxon>
        <taxon>Pterygota</taxon>
        <taxon>Neoptera</taxon>
        <taxon>Paraneoptera</taxon>
        <taxon>Thysanoptera</taxon>
        <taxon>Terebrantia</taxon>
        <taxon>Thripoidea</taxon>
        <taxon>Thripidae</taxon>
        <taxon>Frankliniella</taxon>
    </lineage>
</organism>
<feature type="region of interest" description="Disordered" evidence="1">
    <location>
        <begin position="153"/>
        <end position="214"/>
    </location>
</feature>
<reference evidence="2" key="1">
    <citation type="submission" date="2021-07" db="EMBL/GenBank/DDBJ databases">
        <authorList>
            <person name="Catto M.A."/>
            <person name="Jacobson A."/>
            <person name="Kennedy G."/>
            <person name="Labadie P."/>
            <person name="Hunt B.G."/>
            <person name="Srinivasan R."/>
        </authorList>
    </citation>
    <scope>NUCLEOTIDE SEQUENCE</scope>
    <source>
        <strain evidence="2">PL_HMW_Pooled</strain>
        <tissue evidence="2">Head</tissue>
    </source>
</reference>
<dbReference type="AlphaFoldDB" id="A0AAE1GSX0"/>
<reference evidence="2" key="2">
    <citation type="journal article" date="2023" name="BMC Genomics">
        <title>Pest status, molecular evolution, and epigenetic factors derived from the genome assembly of Frankliniella fusca, a thysanopteran phytovirus vector.</title>
        <authorList>
            <person name="Catto M.A."/>
            <person name="Labadie P.E."/>
            <person name="Jacobson A.L."/>
            <person name="Kennedy G.G."/>
            <person name="Srinivasan R."/>
            <person name="Hunt B.G."/>
        </authorList>
    </citation>
    <scope>NUCLEOTIDE SEQUENCE</scope>
    <source>
        <strain evidence="2">PL_HMW_Pooled</strain>
    </source>
</reference>